<protein>
    <recommendedName>
        <fullName evidence="6">Dihydrolipoamide acetyltransferase component of pyruvate dehydrogenase complex</fullName>
        <ecNumber evidence="6">2.3.1.-</ecNumber>
    </recommendedName>
</protein>
<feature type="compositionally biased region" description="Low complexity" evidence="7">
    <location>
        <begin position="94"/>
        <end position="114"/>
    </location>
</feature>
<keyword evidence="4 6" id="KW-0450">Lipoyl</keyword>
<dbReference type="InterPro" id="IPR001078">
    <property type="entry name" value="2-oxoacid_DH_actylTfrase"/>
</dbReference>
<dbReference type="Proteomes" id="UP001501358">
    <property type="component" value="Unassembled WGS sequence"/>
</dbReference>
<evidence type="ECO:0000313" key="11">
    <source>
        <dbReference type="Proteomes" id="UP001501358"/>
    </source>
</evidence>
<dbReference type="PANTHER" id="PTHR43178">
    <property type="entry name" value="DIHYDROLIPOAMIDE ACETYLTRANSFERASE COMPONENT OF PYRUVATE DEHYDROGENASE COMPLEX"/>
    <property type="match status" value="1"/>
</dbReference>
<feature type="compositionally biased region" description="Low complexity" evidence="7">
    <location>
        <begin position="285"/>
        <end position="315"/>
    </location>
</feature>
<dbReference type="PANTHER" id="PTHR43178:SF5">
    <property type="entry name" value="LIPOAMIDE ACYLTRANSFERASE COMPONENT OF BRANCHED-CHAIN ALPHA-KETO ACID DEHYDROGENASE COMPLEX, MITOCHONDRIAL"/>
    <property type="match status" value="1"/>
</dbReference>
<organism evidence="10 11">
    <name type="scientific">Streptomyces thermolineatus</name>
    <dbReference type="NCBI Taxonomy" id="44033"/>
    <lineage>
        <taxon>Bacteria</taxon>
        <taxon>Bacillati</taxon>
        <taxon>Actinomycetota</taxon>
        <taxon>Actinomycetes</taxon>
        <taxon>Kitasatosporales</taxon>
        <taxon>Streptomycetaceae</taxon>
        <taxon>Streptomyces</taxon>
    </lineage>
</organism>
<feature type="compositionally biased region" description="Basic and acidic residues" evidence="7">
    <location>
        <begin position="259"/>
        <end position="269"/>
    </location>
</feature>
<feature type="domain" description="Peripheral subunit-binding (PSBD)" evidence="9">
    <location>
        <begin position="223"/>
        <end position="260"/>
    </location>
</feature>
<dbReference type="Pfam" id="PF00364">
    <property type="entry name" value="Biotin_lipoyl"/>
    <property type="match status" value="1"/>
</dbReference>
<keyword evidence="3 6" id="KW-0808">Transferase</keyword>
<dbReference type="PROSITE" id="PS50968">
    <property type="entry name" value="BIOTINYL_LIPOYL"/>
    <property type="match status" value="1"/>
</dbReference>
<keyword evidence="11" id="KW-1185">Reference proteome</keyword>
<accession>A0ABP5ZA32</accession>
<evidence type="ECO:0000256" key="5">
    <source>
        <dbReference type="ARBA" id="ARBA00023315"/>
    </source>
</evidence>
<dbReference type="SUPFAM" id="SSF52777">
    <property type="entry name" value="CoA-dependent acyltransferases"/>
    <property type="match status" value="1"/>
</dbReference>
<feature type="region of interest" description="Disordered" evidence="7">
    <location>
        <begin position="82"/>
        <end position="179"/>
    </location>
</feature>
<dbReference type="InterPro" id="IPR003016">
    <property type="entry name" value="2-oxoA_DH_lipoyl-BS"/>
</dbReference>
<feature type="region of interest" description="Disordered" evidence="7">
    <location>
        <begin position="200"/>
        <end position="219"/>
    </location>
</feature>
<dbReference type="PROSITE" id="PS00189">
    <property type="entry name" value="LIPOYL"/>
    <property type="match status" value="1"/>
</dbReference>
<evidence type="ECO:0000256" key="2">
    <source>
        <dbReference type="ARBA" id="ARBA00007317"/>
    </source>
</evidence>
<dbReference type="InterPro" id="IPR023213">
    <property type="entry name" value="CAT-like_dom_sf"/>
</dbReference>
<feature type="compositionally biased region" description="Low complexity" evidence="7">
    <location>
        <begin position="122"/>
        <end position="177"/>
    </location>
</feature>
<evidence type="ECO:0000259" key="9">
    <source>
        <dbReference type="PROSITE" id="PS51826"/>
    </source>
</evidence>
<dbReference type="InterPro" id="IPR000089">
    <property type="entry name" value="Biotin_lipoyl"/>
</dbReference>
<dbReference type="EMBL" id="BAAATA010000019">
    <property type="protein sequence ID" value="GAA2495297.1"/>
    <property type="molecule type" value="Genomic_DNA"/>
</dbReference>
<evidence type="ECO:0000313" key="10">
    <source>
        <dbReference type="EMBL" id="GAA2495297.1"/>
    </source>
</evidence>
<dbReference type="InterPro" id="IPR036625">
    <property type="entry name" value="E3-bd_dom_sf"/>
</dbReference>
<feature type="domain" description="Peripheral subunit-binding (PSBD)" evidence="9">
    <location>
        <begin position="179"/>
        <end position="216"/>
    </location>
</feature>
<dbReference type="SUPFAM" id="SSF47005">
    <property type="entry name" value="Peripheral subunit-binding domain of 2-oxo acid dehydrogenase complex"/>
    <property type="match status" value="2"/>
</dbReference>
<dbReference type="InterPro" id="IPR004167">
    <property type="entry name" value="PSBD"/>
</dbReference>
<dbReference type="Pfam" id="PF00198">
    <property type="entry name" value="2-oxoacid_dh"/>
    <property type="match status" value="1"/>
</dbReference>
<comment type="cofactor">
    <cofactor evidence="1 6">
        <name>(R)-lipoate</name>
        <dbReference type="ChEBI" id="CHEBI:83088"/>
    </cofactor>
</comment>
<evidence type="ECO:0000256" key="1">
    <source>
        <dbReference type="ARBA" id="ARBA00001938"/>
    </source>
</evidence>
<evidence type="ECO:0000256" key="6">
    <source>
        <dbReference type="RuleBase" id="RU003423"/>
    </source>
</evidence>
<dbReference type="Pfam" id="PF02817">
    <property type="entry name" value="E3_binding"/>
    <property type="match status" value="2"/>
</dbReference>
<proteinExistence type="inferred from homology"/>
<comment type="similarity">
    <text evidence="2 6">Belongs to the 2-oxoacid dehydrogenase family.</text>
</comment>
<name>A0ABP5ZA32_9ACTN</name>
<feature type="region of interest" description="Disordered" evidence="7">
    <location>
        <begin position="259"/>
        <end position="328"/>
    </location>
</feature>
<keyword evidence="5 6" id="KW-0012">Acyltransferase</keyword>
<dbReference type="CDD" id="cd06849">
    <property type="entry name" value="lipoyl_domain"/>
    <property type="match status" value="1"/>
</dbReference>
<evidence type="ECO:0000259" key="8">
    <source>
        <dbReference type="PROSITE" id="PS50968"/>
    </source>
</evidence>
<comment type="caution">
    <text evidence="10">The sequence shown here is derived from an EMBL/GenBank/DDBJ whole genome shotgun (WGS) entry which is preliminary data.</text>
</comment>
<dbReference type="Gene3D" id="4.10.320.10">
    <property type="entry name" value="E3-binding domain"/>
    <property type="match status" value="2"/>
</dbReference>
<dbReference type="Gene3D" id="3.30.559.10">
    <property type="entry name" value="Chloramphenicol acetyltransferase-like domain"/>
    <property type="match status" value="1"/>
</dbReference>
<dbReference type="Gene3D" id="2.40.50.100">
    <property type="match status" value="1"/>
</dbReference>
<dbReference type="InterPro" id="IPR011053">
    <property type="entry name" value="Single_hybrid_motif"/>
</dbReference>
<evidence type="ECO:0000256" key="4">
    <source>
        <dbReference type="ARBA" id="ARBA00022823"/>
    </source>
</evidence>
<dbReference type="SUPFAM" id="SSF51230">
    <property type="entry name" value="Single hybrid motif"/>
    <property type="match status" value="1"/>
</dbReference>
<gene>
    <name evidence="10" type="ORF">GCM10010406_34390</name>
</gene>
<dbReference type="PROSITE" id="PS51826">
    <property type="entry name" value="PSBD"/>
    <property type="match status" value="2"/>
</dbReference>
<sequence length="550" mass="55957">MTVPEFTMPALGADMEEGTLLEWLVHPGDQVHRGEVVAVIETAKSTVEIESFDEGTVERLLVEPGTRVPVGAPLAVIAPGAAAGAPAEPPRPAGPARAAEPAHAAEPARGAGPAEQQERRGPSGPAAEPAGPAAAQAEPAGRPLPAGRPAAAGPAVPAAELPEPASGPAHAPAPGAGTTFSPLVRRLAEQERVDLSAVRGTGRGGKVTRSDVRHAARTGTRPRVTPFARRLAAELGVDPAGVRGTGPDGAVRADDVRRAAARTSADRHARPVSALAEAPAPAPEAPAAVPEAPAAVPPAAERPGAVAGGEQEAGPEAPPVAAPAAPAADRQAALRRAIGTLMSRSKHEIPHYYLSTTVDLAAAVAWMRDHNRACPVAERLVPAALLLKAAALGAREVPEVNGFWTDDRFVPGGGVHLGVAVSLRGGGLLAPALRDADTLPLPRLMSALRDLVARARTGRLRGSEAGDPTITVTNLGDQGVEAVFGVIYPPQVALVGFGRVTERPVAVDGMLGVRPAVTATLSADHRAGDGAVGARYLSAVDRLLQKPEEL</sequence>
<dbReference type="EC" id="2.3.1.-" evidence="6"/>
<evidence type="ECO:0000256" key="3">
    <source>
        <dbReference type="ARBA" id="ARBA00022679"/>
    </source>
</evidence>
<dbReference type="InterPro" id="IPR050743">
    <property type="entry name" value="2-oxoacid_DH_E2_comp"/>
</dbReference>
<evidence type="ECO:0000256" key="7">
    <source>
        <dbReference type="SAM" id="MobiDB-lite"/>
    </source>
</evidence>
<feature type="domain" description="Lipoyl-binding" evidence="8">
    <location>
        <begin position="3"/>
        <end position="78"/>
    </location>
</feature>
<reference evidence="11" key="1">
    <citation type="journal article" date="2019" name="Int. J. Syst. Evol. Microbiol.">
        <title>The Global Catalogue of Microorganisms (GCM) 10K type strain sequencing project: providing services to taxonomists for standard genome sequencing and annotation.</title>
        <authorList>
            <consortium name="The Broad Institute Genomics Platform"/>
            <consortium name="The Broad Institute Genome Sequencing Center for Infectious Disease"/>
            <person name="Wu L."/>
            <person name="Ma J."/>
        </authorList>
    </citation>
    <scope>NUCLEOTIDE SEQUENCE [LARGE SCALE GENOMIC DNA]</scope>
    <source>
        <strain evidence="11">JCM 6307</strain>
    </source>
</reference>